<dbReference type="EMBL" id="BJYY01000013">
    <property type="protein sequence ID" value="GEO34440.1"/>
    <property type="molecule type" value="Genomic_DNA"/>
</dbReference>
<feature type="region of interest" description="Disordered" evidence="1">
    <location>
        <begin position="1"/>
        <end position="28"/>
    </location>
</feature>
<dbReference type="Proteomes" id="UP000321181">
    <property type="component" value="Unassembled WGS sequence"/>
</dbReference>
<feature type="compositionally biased region" description="Basic and acidic residues" evidence="1">
    <location>
        <begin position="1"/>
        <end position="10"/>
    </location>
</feature>
<dbReference type="RefSeq" id="WP_146903870.1">
    <property type="nucleotide sequence ID" value="NZ_BAAARM010000003.1"/>
</dbReference>
<keyword evidence="3" id="KW-1185">Reference proteome</keyword>
<protein>
    <submittedName>
        <fullName evidence="2">Uncharacterized protein</fullName>
    </submittedName>
</protein>
<organism evidence="2 3">
    <name type="scientific">Cellulomonas aerilata</name>
    <dbReference type="NCBI Taxonomy" id="515326"/>
    <lineage>
        <taxon>Bacteria</taxon>
        <taxon>Bacillati</taxon>
        <taxon>Actinomycetota</taxon>
        <taxon>Actinomycetes</taxon>
        <taxon>Micrococcales</taxon>
        <taxon>Cellulomonadaceae</taxon>
        <taxon>Cellulomonas</taxon>
    </lineage>
</organism>
<evidence type="ECO:0000256" key="1">
    <source>
        <dbReference type="SAM" id="MobiDB-lite"/>
    </source>
</evidence>
<name>A0A512DDX9_9CELL</name>
<accession>A0A512DDX9</accession>
<gene>
    <name evidence="2" type="ORF">CAE01nite_21650</name>
</gene>
<dbReference type="AlphaFoldDB" id="A0A512DDX9"/>
<reference evidence="2 3" key="1">
    <citation type="submission" date="2019-07" db="EMBL/GenBank/DDBJ databases">
        <title>Whole genome shotgun sequence of Cellulomonas aerilata NBRC 106308.</title>
        <authorList>
            <person name="Hosoyama A."/>
            <person name="Uohara A."/>
            <person name="Ohji S."/>
            <person name="Ichikawa N."/>
        </authorList>
    </citation>
    <scope>NUCLEOTIDE SEQUENCE [LARGE SCALE GENOMIC DNA]</scope>
    <source>
        <strain evidence="2 3">NBRC 106308</strain>
    </source>
</reference>
<dbReference type="OrthoDB" id="4829533at2"/>
<proteinExistence type="predicted"/>
<evidence type="ECO:0000313" key="3">
    <source>
        <dbReference type="Proteomes" id="UP000321181"/>
    </source>
</evidence>
<evidence type="ECO:0000313" key="2">
    <source>
        <dbReference type="EMBL" id="GEO34440.1"/>
    </source>
</evidence>
<sequence length="130" mass="13300">MAGPARDRARAAARSDAPALPSTFATPAGAVDAARNAARRAGLPSQRGRRRTAEVQVPLGSLVTAPAPSAAQVARCGECAGTFLTRLAMTLTDGTPVTFVSCHQCEAKAWIAEDGAPLALDEVLTSATRS</sequence>
<comment type="caution">
    <text evidence="2">The sequence shown here is derived from an EMBL/GenBank/DDBJ whole genome shotgun (WGS) entry which is preliminary data.</text>
</comment>